<comment type="caution">
    <text evidence="2">The sequence shown here is derived from an EMBL/GenBank/DDBJ whole genome shotgun (WGS) entry which is preliminary data.</text>
</comment>
<dbReference type="Proteomes" id="UP000473525">
    <property type="component" value="Unassembled WGS sequence"/>
</dbReference>
<evidence type="ECO:0000313" key="2">
    <source>
        <dbReference type="EMBL" id="MVQ50893.1"/>
    </source>
</evidence>
<protein>
    <submittedName>
        <fullName evidence="2">Uncharacterized protein</fullName>
    </submittedName>
</protein>
<dbReference type="RefSeq" id="WP_157344067.1">
    <property type="nucleotide sequence ID" value="NZ_WSEK01000004.1"/>
</dbReference>
<feature type="transmembrane region" description="Helical" evidence="1">
    <location>
        <begin position="56"/>
        <end position="72"/>
    </location>
</feature>
<dbReference type="EMBL" id="WSEK01000004">
    <property type="protein sequence ID" value="MVQ50893.1"/>
    <property type="molecule type" value="Genomic_DNA"/>
</dbReference>
<keyword evidence="1" id="KW-0812">Transmembrane</keyword>
<dbReference type="AlphaFoldDB" id="A0A6L6XVY8"/>
<keyword evidence="1" id="KW-0472">Membrane</keyword>
<accession>A0A6L6XVY8</accession>
<proteinExistence type="predicted"/>
<keyword evidence="3" id="KW-1185">Reference proteome</keyword>
<gene>
    <name evidence="2" type="ORF">GON03_17035</name>
</gene>
<feature type="transmembrane region" description="Helical" evidence="1">
    <location>
        <begin position="33"/>
        <end position="49"/>
    </location>
</feature>
<keyword evidence="1" id="KW-1133">Transmembrane helix</keyword>
<sequence length="115" mass="12223">MRTAVRILVAVALLLLGAATGIAAVFVHRMPWALALGLVATALTAYALPPGWSTRLPFVLGFVGAVGWLTVPRPEGDYVVSENWQGYTLLGFTMVLLVAGLATLPRPRRRAPVAT</sequence>
<reference evidence="2 3" key="1">
    <citation type="submission" date="2019-12" db="EMBL/GenBank/DDBJ databases">
        <authorList>
            <person name="Huq M.A."/>
        </authorList>
    </citation>
    <scope>NUCLEOTIDE SEQUENCE [LARGE SCALE GENOMIC DNA]</scope>
    <source>
        <strain evidence="2 3">MAH-18</strain>
    </source>
</reference>
<evidence type="ECO:0000256" key="1">
    <source>
        <dbReference type="SAM" id="Phobius"/>
    </source>
</evidence>
<feature type="transmembrane region" description="Helical" evidence="1">
    <location>
        <begin position="84"/>
        <end position="104"/>
    </location>
</feature>
<organism evidence="2 3">
    <name type="scientific">Nocardioides agri</name>
    <dbReference type="NCBI Taxonomy" id="2682843"/>
    <lineage>
        <taxon>Bacteria</taxon>
        <taxon>Bacillati</taxon>
        <taxon>Actinomycetota</taxon>
        <taxon>Actinomycetes</taxon>
        <taxon>Propionibacteriales</taxon>
        <taxon>Nocardioidaceae</taxon>
        <taxon>Nocardioides</taxon>
    </lineage>
</organism>
<evidence type="ECO:0000313" key="3">
    <source>
        <dbReference type="Proteomes" id="UP000473525"/>
    </source>
</evidence>
<name>A0A6L6XVY8_9ACTN</name>